<reference evidence="1" key="1">
    <citation type="journal article" date="2022" name="New Phytol.">
        <title>Evolutionary transition to the ectomycorrhizal habit in the genomes of a hyperdiverse lineage of mushroom-forming fungi.</title>
        <authorList>
            <person name="Looney B."/>
            <person name="Miyauchi S."/>
            <person name="Morin E."/>
            <person name="Drula E."/>
            <person name="Courty P.E."/>
            <person name="Kohler A."/>
            <person name="Kuo A."/>
            <person name="LaButti K."/>
            <person name="Pangilinan J."/>
            <person name="Lipzen A."/>
            <person name="Riley R."/>
            <person name="Andreopoulos W."/>
            <person name="He G."/>
            <person name="Johnson J."/>
            <person name="Nolan M."/>
            <person name="Tritt A."/>
            <person name="Barry K.W."/>
            <person name="Grigoriev I.V."/>
            <person name="Nagy L.G."/>
            <person name="Hibbett D."/>
            <person name="Henrissat B."/>
            <person name="Matheny P.B."/>
            <person name="Labbe J."/>
            <person name="Martin F.M."/>
        </authorList>
    </citation>
    <scope>NUCLEOTIDE SEQUENCE</scope>
    <source>
        <strain evidence="1">BPL690</strain>
    </source>
</reference>
<comment type="caution">
    <text evidence="1">The sequence shown here is derived from an EMBL/GenBank/DDBJ whole genome shotgun (WGS) entry which is preliminary data.</text>
</comment>
<protein>
    <submittedName>
        <fullName evidence="1">Uncharacterized protein</fullName>
    </submittedName>
</protein>
<organism evidence="1 2">
    <name type="scientific">Multifurca ochricompacta</name>
    <dbReference type="NCBI Taxonomy" id="376703"/>
    <lineage>
        <taxon>Eukaryota</taxon>
        <taxon>Fungi</taxon>
        <taxon>Dikarya</taxon>
        <taxon>Basidiomycota</taxon>
        <taxon>Agaricomycotina</taxon>
        <taxon>Agaricomycetes</taxon>
        <taxon>Russulales</taxon>
        <taxon>Russulaceae</taxon>
        <taxon>Multifurca</taxon>
    </lineage>
</organism>
<accession>A0AAD4QTU2</accession>
<name>A0AAD4QTU2_9AGAM</name>
<proteinExistence type="predicted"/>
<feature type="non-terminal residue" evidence="1">
    <location>
        <position position="162"/>
    </location>
</feature>
<evidence type="ECO:0000313" key="1">
    <source>
        <dbReference type="EMBL" id="KAI0307784.1"/>
    </source>
</evidence>
<evidence type="ECO:0000313" key="2">
    <source>
        <dbReference type="Proteomes" id="UP001203297"/>
    </source>
</evidence>
<gene>
    <name evidence="1" type="ORF">B0F90DRAFT_1677212</name>
</gene>
<dbReference type="EMBL" id="WTXG01000001">
    <property type="protein sequence ID" value="KAI0307784.1"/>
    <property type="molecule type" value="Genomic_DNA"/>
</dbReference>
<dbReference type="AlphaFoldDB" id="A0AAD4QTU2"/>
<keyword evidence="2" id="KW-1185">Reference proteome</keyword>
<dbReference type="Proteomes" id="UP001203297">
    <property type="component" value="Unassembled WGS sequence"/>
</dbReference>
<sequence>IILFSSAAAQNVWQVTVGDATGSVVYSPNNIVSQSLPALAGTMEPDSALLRPRQLEILSSLRSIPKITPSPNRPLLIPARKRLADLTRDSTQWRPELPMIYQLSTSLSMMYAFTDFWHSLDWCLLTGWLILDKSYLGVLPSGRVYCGKPLRQRNGFLRQCWG</sequence>